<proteinExistence type="inferred from homology"/>
<keyword evidence="6" id="KW-0862">Zinc</keyword>
<keyword evidence="10" id="KW-1185">Reference proteome</keyword>
<evidence type="ECO:0000256" key="6">
    <source>
        <dbReference type="ARBA" id="ARBA00022833"/>
    </source>
</evidence>
<comment type="caution">
    <text evidence="9">The sequence shown here is derived from an EMBL/GenBank/DDBJ whole genome shotgun (WGS) entry which is preliminary data.</text>
</comment>
<dbReference type="InterPro" id="IPR010182">
    <property type="entry name" value="ArgE/DapE"/>
</dbReference>
<evidence type="ECO:0000256" key="4">
    <source>
        <dbReference type="ARBA" id="ARBA00022723"/>
    </source>
</evidence>
<reference evidence="9" key="1">
    <citation type="submission" date="2020-09" db="EMBL/GenBank/DDBJ databases">
        <title>A novel bacterium of genus Bacillus, isolated from South China Sea.</title>
        <authorList>
            <person name="Huang H."/>
            <person name="Mo K."/>
            <person name="Hu Y."/>
        </authorList>
    </citation>
    <scope>NUCLEOTIDE SEQUENCE</scope>
    <source>
        <strain evidence="9">IB182487</strain>
    </source>
</reference>
<sequence>MTNTKITYSYFDSDELIEILCGLIAKNSENPLRTEEAAALYIHQILEENEIETELSWAGEGRPNVIARLKGNQPGPTLLYNGHLDVVPAGAGWSVDPFEGVIRENKVFGRGAADMKSGVAAMIYAMIVLKRMGTPFTGELILFLNVDEERENLGMKKFLKENITADYAIIGEPTELNICIAHKGVARYRLHTKGTSQHAANVKDADNAITKMAEIIHVLAELDKKISAKEDPLLGNSSLTITEIKGGTAPNIVPKQCVIEIDRRLLPGDTKESVESEIKHALRTNSSLNELDFELEEYLFLPASSISKDHLLVGNLVKVNKELRKEEAKVKVFEATCEAPFLSVYKGIPTVIFGPGSLSQAHVVDEYVELKEVTQASIVYAELALQLLKSNNRLVKN</sequence>
<dbReference type="Gene3D" id="3.40.630.10">
    <property type="entry name" value="Zn peptidases"/>
    <property type="match status" value="2"/>
</dbReference>
<comment type="similarity">
    <text evidence="3">Belongs to the peptidase M20A family.</text>
</comment>
<name>A0A926NQE4_9BACI</name>
<gene>
    <name evidence="9" type="ORF">IC621_17495</name>
</gene>
<evidence type="ECO:0000313" key="9">
    <source>
        <dbReference type="EMBL" id="MBD1382026.1"/>
    </source>
</evidence>
<dbReference type="InterPro" id="IPR036264">
    <property type="entry name" value="Bact_exopeptidase_dim_dom"/>
</dbReference>
<dbReference type="GO" id="GO:0016787">
    <property type="term" value="F:hydrolase activity"/>
    <property type="evidence" value="ECO:0007669"/>
    <property type="project" value="UniProtKB-KW"/>
</dbReference>
<dbReference type="Gene3D" id="3.30.70.360">
    <property type="match status" value="1"/>
</dbReference>
<dbReference type="PANTHER" id="PTHR43808:SF32">
    <property type="entry name" value="ARGE_DAPE-RELATED DEACYLASE"/>
    <property type="match status" value="1"/>
</dbReference>
<dbReference type="CDD" id="cd08659">
    <property type="entry name" value="M20_ArgE_DapE-like"/>
    <property type="match status" value="1"/>
</dbReference>
<dbReference type="RefSeq" id="WP_191159799.1">
    <property type="nucleotide sequence ID" value="NZ_JACXAI010000024.1"/>
</dbReference>
<comment type="cofactor">
    <cofactor evidence="1">
        <name>Co(2+)</name>
        <dbReference type="ChEBI" id="CHEBI:48828"/>
    </cofactor>
</comment>
<evidence type="ECO:0000256" key="5">
    <source>
        <dbReference type="ARBA" id="ARBA00022801"/>
    </source>
</evidence>
<dbReference type="SUPFAM" id="SSF55031">
    <property type="entry name" value="Bacterial exopeptidase dimerisation domain"/>
    <property type="match status" value="1"/>
</dbReference>
<keyword evidence="4" id="KW-0479">Metal-binding</keyword>
<protein>
    <submittedName>
        <fullName evidence="9">M20 family metallopeptidase</fullName>
    </submittedName>
</protein>
<dbReference type="PANTHER" id="PTHR43808">
    <property type="entry name" value="ACETYLORNITHINE DEACETYLASE"/>
    <property type="match status" value="1"/>
</dbReference>
<dbReference type="Pfam" id="PF07687">
    <property type="entry name" value="M20_dimer"/>
    <property type="match status" value="1"/>
</dbReference>
<dbReference type="SUPFAM" id="SSF53187">
    <property type="entry name" value="Zn-dependent exopeptidases"/>
    <property type="match status" value="1"/>
</dbReference>
<evidence type="ECO:0000256" key="2">
    <source>
        <dbReference type="ARBA" id="ARBA00001947"/>
    </source>
</evidence>
<evidence type="ECO:0000259" key="8">
    <source>
        <dbReference type="Pfam" id="PF07687"/>
    </source>
</evidence>
<evidence type="ECO:0000256" key="3">
    <source>
        <dbReference type="ARBA" id="ARBA00006247"/>
    </source>
</evidence>
<dbReference type="NCBIfam" id="TIGR01910">
    <property type="entry name" value="DapE-ArgE"/>
    <property type="match status" value="1"/>
</dbReference>
<organism evidence="9 10">
    <name type="scientific">Metabacillus arenae</name>
    <dbReference type="NCBI Taxonomy" id="2771434"/>
    <lineage>
        <taxon>Bacteria</taxon>
        <taxon>Bacillati</taxon>
        <taxon>Bacillota</taxon>
        <taxon>Bacilli</taxon>
        <taxon>Bacillales</taxon>
        <taxon>Bacillaceae</taxon>
        <taxon>Metabacillus</taxon>
    </lineage>
</organism>
<feature type="domain" description="Peptidase M20 dimerisation" evidence="8">
    <location>
        <begin position="180"/>
        <end position="284"/>
    </location>
</feature>
<dbReference type="InterPro" id="IPR050072">
    <property type="entry name" value="Peptidase_M20A"/>
</dbReference>
<dbReference type="EMBL" id="JACXAI010000024">
    <property type="protein sequence ID" value="MBD1382026.1"/>
    <property type="molecule type" value="Genomic_DNA"/>
</dbReference>
<dbReference type="InterPro" id="IPR002933">
    <property type="entry name" value="Peptidase_M20"/>
</dbReference>
<evidence type="ECO:0000313" key="10">
    <source>
        <dbReference type="Proteomes" id="UP000626844"/>
    </source>
</evidence>
<evidence type="ECO:0000256" key="1">
    <source>
        <dbReference type="ARBA" id="ARBA00001941"/>
    </source>
</evidence>
<keyword evidence="7" id="KW-0170">Cobalt</keyword>
<keyword evidence="5" id="KW-0378">Hydrolase</keyword>
<dbReference type="InterPro" id="IPR011650">
    <property type="entry name" value="Peptidase_M20_dimer"/>
</dbReference>
<accession>A0A926NQE4</accession>
<comment type="cofactor">
    <cofactor evidence="2">
        <name>Zn(2+)</name>
        <dbReference type="ChEBI" id="CHEBI:29105"/>
    </cofactor>
</comment>
<dbReference type="Pfam" id="PF01546">
    <property type="entry name" value="Peptidase_M20"/>
    <property type="match status" value="1"/>
</dbReference>
<dbReference type="Proteomes" id="UP000626844">
    <property type="component" value="Unassembled WGS sequence"/>
</dbReference>
<dbReference type="AlphaFoldDB" id="A0A926NQE4"/>
<evidence type="ECO:0000256" key="7">
    <source>
        <dbReference type="ARBA" id="ARBA00023285"/>
    </source>
</evidence>
<dbReference type="GO" id="GO:0046872">
    <property type="term" value="F:metal ion binding"/>
    <property type="evidence" value="ECO:0007669"/>
    <property type="project" value="UniProtKB-KW"/>
</dbReference>